<evidence type="ECO:0000256" key="3">
    <source>
        <dbReference type="ARBA" id="ARBA00022475"/>
    </source>
</evidence>
<comment type="similarity">
    <text evidence="10">In the C-terminal section; belongs to the SecD/SecF family. SecF subfamily.</text>
</comment>
<dbReference type="InterPro" id="IPR022813">
    <property type="entry name" value="SecD/SecF_arch_bac"/>
</dbReference>
<dbReference type="InterPro" id="IPR048634">
    <property type="entry name" value="SecD_SecF_C"/>
</dbReference>
<keyword evidence="8 12" id="KW-0472">Membrane</keyword>
<feature type="transmembrane region" description="Helical" evidence="12">
    <location>
        <begin position="45"/>
        <end position="67"/>
    </location>
</feature>
<reference evidence="14 15" key="1">
    <citation type="submission" date="2019-12" db="EMBL/GenBank/DDBJ databases">
        <title>Sequence classification of anaerobic respiratory reductive dehalogenases: First we see many, then we see few.</title>
        <authorList>
            <person name="Molenda O."/>
            <person name="Puentes Jacome L.A."/>
            <person name="Cao X."/>
            <person name="Nesbo C.L."/>
            <person name="Tang S."/>
            <person name="Morson N."/>
            <person name="Patron J."/>
            <person name="Lomheim L."/>
            <person name="Wishart D.S."/>
            <person name="Edwards E.A."/>
        </authorList>
    </citation>
    <scope>NUCLEOTIDE SEQUENCE [LARGE SCALE GENOMIC DNA]</scope>
    <source>
        <strain evidence="14 15">12DCA</strain>
    </source>
</reference>
<dbReference type="InterPro" id="IPR055344">
    <property type="entry name" value="SecD_SecF_C_bact"/>
</dbReference>
<comment type="function">
    <text evidence="9 12">Part of the Sec protein translocase complex. Interacts with the SecYEG preprotein conducting channel. SecDF uses the proton motive force (PMF) to complete protein translocation after the ATP-dependent function of SecA.</text>
</comment>
<dbReference type="PANTHER" id="PTHR30081:SF8">
    <property type="entry name" value="PROTEIN TRANSLOCASE SUBUNIT SECF"/>
    <property type="match status" value="1"/>
</dbReference>
<keyword evidence="3 12" id="KW-1003">Cell membrane</keyword>
<dbReference type="Gene3D" id="1.20.1640.10">
    <property type="entry name" value="Multidrug efflux transporter AcrB transmembrane domain"/>
    <property type="match status" value="1"/>
</dbReference>
<dbReference type="GO" id="GO:0005886">
    <property type="term" value="C:plasma membrane"/>
    <property type="evidence" value="ECO:0007669"/>
    <property type="project" value="UniProtKB-SubCell"/>
</dbReference>
<feature type="domain" description="Protein export membrane protein SecD/SecF C-terminal" evidence="13">
    <location>
        <begin position="134"/>
        <end position="318"/>
    </location>
</feature>
<keyword evidence="7 12" id="KW-0811">Translocation</keyword>
<comment type="subunit">
    <text evidence="12">Forms a complex with SecD. Part of the essential Sec protein translocation apparatus which comprises SecA, SecYEG and auxiliary proteins SecDF. Other proteins may also be involved.</text>
</comment>
<dbReference type="AlphaFoldDB" id="A0A857DIX0"/>
<dbReference type="RefSeq" id="WP_019225945.1">
    <property type="nucleotide sequence ID" value="NZ_CP046996.1"/>
</dbReference>
<feature type="transmembrane region" description="Helical" evidence="12">
    <location>
        <begin position="213"/>
        <end position="237"/>
    </location>
</feature>
<gene>
    <name evidence="12 14" type="primary">secF</name>
    <name evidence="14" type="ORF">GQ588_08960</name>
</gene>
<dbReference type="InterPro" id="IPR022646">
    <property type="entry name" value="SecD/SecF_CS"/>
</dbReference>
<evidence type="ECO:0000256" key="12">
    <source>
        <dbReference type="HAMAP-Rule" id="MF_01464"/>
    </source>
</evidence>
<evidence type="ECO:0000256" key="5">
    <source>
        <dbReference type="ARBA" id="ARBA00022927"/>
    </source>
</evidence>
<evidence type="ECO:0000256" key="4">
    <source>
        <dbReference type="ARBA" id="ARBA00022692"/>
    </source>
</evidence>
<evidence type="ECO:0000313" key="15">
    <source>
        <dbReference type="Proteomes" id="UP000430508"/>
    </source>
</evidence>
<protein>
    <recommendedName>
        <fullName evidence="12">Protein-export membrane protein SecF</fullName>
    </recommendedName>
</protein>
<evidence type="ECO:0000256" key="2">
    <source>
        <dbReference type="ARBA" id="ARBA00022448"/>
    </source>
</evidence>
<dbReference type="Pfam" id="PF07549">
    <property type="entry name" value="Sec_GG"/>
    <property type="match status" value="1"/>
</dbReference>
<proteinExistence type="inferred from homology"/>
<dbReference type="PANTHER" id="PTHR30081">
    <property type="entry name" value="PROTEIN-EXPORT MEMBRANE PROTEIN SEC"/>
    <property type="match status" value="1"/>
</dbReference>
<evidence type="ECO:0000256" key="1">
    <source>
        <dbReference type="ARBA" id="ARBA00004651"/>
    </source>
</evidence>
<evidence type="ECO:0000256" key="10">
    <source>
        <dbReference type="ARBA" id="ARBA00060856"/>
    </source>
</evidence>
<dbReference type="FunFam" id="1.20.1640.10:FF:000024">
    <property type="entry name" value="Multifunctional fusion protein"/>
    <property type="match status" value="1"/>
</dbReference>
<evidence type="ECO:0000256" key="9">
    <source>
        <dbReference type="ARBA" id="ARBA00059018"/>
    </source>
</evidence>
<keyword evidence="2 12" id="KW-0813">Transport</keyword>
<keyword evidence="6 12" id="KW-1133">Transmembrane helix</keyword>
<comment type="similarity">
    <text evidence="12">Belongs to the SecD/SecF family. SecF subfamily.</text>
</comment>
<feature type="transmembrane region" description="Helical" evidence="12">
    <location>
        <begin position="266"/>
        <end position="284"/>
    </location>
</feature>
<dbReference type="NCBIfam" id="TIGR00966">
    <property type="entry name" value="transloc_SecF"/>
    <property type="match status" value="1"/>
</dbReference>
<name>A0A857DIX0_9FIRM</name>
<evidence type="ECO:0000256" key="8">
    <source>
        <dbReference type="ARBA" id="ARBA00023136"/>
    </source>
</evidence>
<keyword evidence="5 12" id="KW-0653">Protein transport</keyword>
<feature type="transmembrane region" description="Helical" evidence="12">
    <location>
        <begin position="290"/>
        <end position="314"/>
    </location>
</feature>
<dbReference type="PRINTS" id="PR01755">
    <property type="entry name" value="SECFTRNLCASE"/>
</dbReference>
<dbReference type="Pfam" id="PF02355">
    <property type="entry name" value="SecD_SecF_C"/>
    <property type="match status" value="1"/>
</dbReference>
<dbReference type="EMBL" id="CP046996">
    <property type="protein sequence ID" value="QHA00753.1"/>
    <property type="molecule type" value="Genomic_DNA"/>
</dbReference>
<dbReference type="SUPFAM" id="SSF82866">
    <property type="entry name" value="Multidrug efflux transporter AcrB transmembrane domain"/>
    <property type="match status" value="1"/>
</dbReference>
<dbReference type="NCBIfam" id="TIGR00916">
    <property type="entry name" value="2A0604s01"/>
    <property type="match status" value="1"/>
</dbReference>
<feature type="transmembrane region" description="Helical" evidence="12">
    <location>
        <begin position="186"/>
        <end position="207"/>
    </location>
</feature>
<keyword evidence="4 12" id="KW-0812">Transmembrane</keyword>
<evidence type="ECO:0000313" key="14">
    <source>
        <dbReference type="EMBL" id="QHA00753.1"/>
    </source>
</evidence>
<dbReference type="InterPro" id="IPR022645">
    <property type="entry name" value="SecD/SecF_bac"/>
</dbReference>
<evidence type="ECO:0000256" key="6">
    <source>
        <dbReference type="ARBA" id="ARBA00022989"/>
    </source>
</evidence>
<evidence type="ECO:0000256" key="7">
    <source>
        <dbReference type="ARBA" id="ARBA00023010"/>
    </source>
</evidence>
<dbReference type="InterPro" id="IPR005665">
    <property type="entry name" value="SecF_bac"/>
</dbReference>
<dbReference type="Proteomes" id="UP000430508">
    <property type="component" value="Chromosome"/>
</dbReference>
<evidence type="ECO:0000259" key="13">
    <source>
        <dbReference type="Pfam" id="PF02355"/>
    </source>
</evidence>
<dbReference type="GO" id="GO:0006605">
    <property type="term" value="P:protein targeting"/>
    <property type="evidence" value="ECO:0007669"/>
    <property type="project" value="UniProtKB-UniRule"/>
</dbReference>
<dbReference type="GO" id="GO:0043952">
    <property type="term" value="P:protein transport by the Sec complex"/>
    <property type="evidence" value="ECO:0007669"/>
    <property type="project" value="UniProtKB-UniRule"/>
</dbReference>
<dbReference type="GO" id="GO:0065002">
    <property type="term" value="P:intracellular protein transmembrane transport"/>
    <property type="evidence" value="ECO:0007669"/>
    <property type="project" value="UniProtKB-UniRule"/>
</dbReference>
<feature type="transmembrane region" description="Helical" evidence="12">
    <location>
        <begin position="161"/>
        <end position="179"/>
    </location>
</feature>
<sequence>MADKYKDKKTPKNAAPVVTPAASEASYDDVKQEHRLYFNIVKKRYIWFALSLLLLIPGIISLCTQGLNLSIDYKGGSMFNIQFNEKVTQADINQAMDSVGLTGSVQLTNGDISAIVRTEALDQTKRDELLAAIQKQAGTFDIKNVEEQLVQPAIGNELKSGAMKSLAVASVLILIYVSFRFRFVYAVSSVIALLHDILITLGLFSIFQWEIDAAFIAAILTIFGYSINDTVVIYDRIRENERRMKKKDSFKDMVDKSVWQTMGRSVKTVCTVLIALLAIFLLGGESTRTFSLAMIIGVFFGAYSSICIASQLVVEIKKRTSEDNKKDNPVES</sequence>
<organism evidence="14 15">
    <name type="scientific">Dehalobacter restrictus</name>
    <dbReference type="NCBI Taxonomy" id="55583"/>
    <lineage>
        <taxon>Bacteria</taxon>
        <taxon>Bacillati</taxon>
        <taxon>Bacillota</taxon>
        <taxon>Clostridia</taxon>
        <taxon>Eubacteriales</taxon>
        <taxon>Desulfitobacteriaceae</taxon>
        <taxon>Dehalobacter</taxon>
    </lineage>
</organism>
<evidence type="ECO:0000256" key="11">
    <source>
        <dbReference type="ARBA" id="ARBA00061053"/>
    </source>
</evidence>
<dbReference type="HAMAP" id="MF_01464_B">
    <property type="entry name" value="SecF_B"/>
    <property type="match status" value="1"/>
</dbReference>
<accession>A0A857DIX0</accession>
<dbReference type="GO" id="GO:0015450">
    <property type="term" value="F:protein-transporting ATPase activity"/>
    <property type="evidence" value="ECO:0007669"/>
    <property type="project" value="InterPro"/>
</dbReference>
<comment type="similarity">
    <text evidence="11">In the N-terminal section; belongs to the SecD/SecF family. SecD subfamily.</text>
</comment>
<comment type="subcellular location">
    <subcellularLocation>
        <location evidence="1 12">Cell membrane</location>
        <topology evidence="1 12">Multi-pass membrane protein</topology>
    </subcellularLocation>
</comment>